<feature type="repeat" description="PPR" evidence="3">
    <location>
        <begin position="9"/>
        <end position="43"/>
    </location>
</feature>
<keyword evidence="5" id="KW-1185">Reference proteome</keyword>
<dbReference type="Pfam" id="PF13041">
    <property type="entry name" value="PPR_2"/>
    <property type="match status" value="1"/>
</dbReference>
<evidence type="ECO:0000313" key="5">
    <source>
        <dbReference type="Proteomes" id="UP000306102"/>
    </source>
</evidence>
<organism evidence="4 5">
    <name type="scientific">Camellia sinensis var. sinensis</name>
    <name type="common">China tea</name>
    <dbReference type="NCBI Taxonomy" id="542762"/>
    <lineage>
        <taxon>Eukaryota</taxon>
        <taxon>Viridiplantae</taxon>
        <taxon>Streptophyta</taxon>
        <taxon>Embryophyta</taxon>
        <taxon>Tracheophyta</taxon>
        <taxon>Spermatophyta</taxon>
        <taxon>Magnoliopsida</taxon>
        <taxon>eudicotyledons</taxon>
        <taxon>Gunneridae</taxon>
        <taxon>Pentapetalae</taxon>
        <taxon>asterids</taxon>
        <taxon>Ericales</taxon>
        <taxon>Theaceae</taxon>
        <taxon>Camellia</taxon>
    </lineage>
</organism>
<dbReference type="Proteomes" id="UP000306102">
    <property type="component" value="Unassembled WGS sequence"/>
</dbReference>
<dbReference type="PROSITE" id="PS51375">
    <property type="entry name" value="PPR"/>
    <property type="match status" value="2"/>
</dbReference>
<keyword evidence="2" id="KW-0677">Repeat</keyword>
<sequence length="181" mass="20644">MLVNGLSPDLVTYNLLLGAVCDVGHIHSALQLHDEILRTGYNPDIITYTELIKGYCMRGKVMEAEKLFAKIRRSGLPIDHVPFLILMKNFWKMMPHNGMFVADLVSKGLFRNFYEKLQAELMLVTLSCSPWFQKRLVVSARREKATQVMPIYQLKVGDELNKRLAKLVGIDGLRKHIGSLE</sequence>
<dbReference type="NCBIfam" id="TIGR00756">
    <property type="entry name" value="PPR"/>
    <property type="match status" value="2"/>
</dbReference>
<reference evidence="4 5" key="1">
    <citation type="journal article" date="2018" name="Proc. Natl. Acad. Sci. U.S.A.">
        <title>Draft genome sequence of Camellia sinensis var. sinensis provides insights into the evolution of the tea genome and tea quality.</title>
        <authorList>
            <person name="Wei C."/>
            <person name="Yang H."/>
            <person name="Wang S."/>
            <person name="Zhao J."/>
            <person name="Liu C."/>
            <person name="Gao L."/>
            <person name="Xia E."/>
            <person name="Lu Y."/>
            <person name="Tai Y."/>
            <person name="She G."/>
            <person name="Sun J."/>
            <person name="Cao H."/>
            <person name="Tong W."/>
            <person name="Gao Q."/>
            <person name="Li Y."/>
            <person name="Deng W."/>
            <person name="Jiang X."/>
            <person name="Wang W."/>
            <person name="Chen Q."/>
            <person name="Zhang S."/>
            <person name="Li H."/>
            <person name="Wu J."/>
            <person name="Wang P."/>
            <person name="Li P."/>
            <person name="Shi C."/>
            <person name="Zheng F."/>
            <person name="Jian J."/>
            <person name="Huang B."/>
            <person name="Shan D."/>
            <person name="Shi M."/>
            <person name="Fang C."/>
            <person name="Yue Y."/>
            <person name="Li F."/>
            <person name="Li D."/>
            <person name="Wei S."/>
            <person name="Han B."/>
            <person name="Jiang C."/>
            <person name="Yin Y."/>
            <person name="Xia T."/>
            <person name="Zhang Z."/>
            <person name="Bennetzen J.L."/>
            <person name="Zhao S."/>
            <person name="Wan X."/>
        </authorList>
    </citation>
    <scope>NUCLEOTIDE SEQUENCE [LARGE SCALE GENOMIC DNA]</scope>
    <source>
        <strain evidence="5">cv. Shuchazao</strain>
        <tissue evidence="4">Leaf</tissue>
    </source>
</reference>
<evidence type="ECO:0008006" key="6">
    <source>
        <dbReference type="Google" id="ProtNLM"/>
    </source>
</evidence>
<evidence type="ECO:0000256" key="1">
    <source>
        <dbReference type="ARBA" id="ARBA00007626"/>
    </source>
</evidence>
<dbReference type="PANTHER" id="PTHR47941">
    <property type="entry name" value="PENTATRICOPEPTIDE REPEAT-CONTAINING PROTEIN 3, MITOCHONDRIAL"/>
    <property type="match status" value="1"/>
</dbReference>
<proteinExistence type="inferred from homology"/>
<dbReference type="InterPro" id="IPR011990">
    <property type="entry name" value="TPR-like_helical_dom_sf"/>
</dbReference>
<comment type="caution">
    <text evidence="4">The sequence shown here is derived from an EMBL/GenBank/DDBJ whole genome shotgun (WGS) entry which is preliminary data.</text>
</comment>
<evidence type="ECO:0000256" key="2">
    <source>
        <dbReference type="ARBA" id="ARBA00022737"/>
    </source>
</evidence>
<protein>
    <recommendedName>
        <fullName evidence="6">Pentatricopeptide repeat-containing protein</fullName>
    </recommendedName>
</protein>
<dbReference type="STRING" id="542762.A0A4S4F0J5"/>
<gene>
    <name evidence="4" type="ORF">TEA_012605</name>
</gene>
<name>A0A4S4F0J5_CAMSN</name>
<evidence type="ECO:0000256" key="3">
    <source>
        <dbReference type="PROSITE-ProRule" id="PRU00708"/>
    </source>
</evidence>
<dbReference type="Gene3D" id="1.25.40.10">
    <property type="entry name" value="Tetratricopeptide repeat domain"/>
    <property type="match status" value="1"/>
</dbReference>
<feature type="repeat" description="PPR" evidence="3">
    <location>
        <begin position="44"/>
        <end position="78"/>
    </location>
</feature>
<comment type="similarity">
    <text evidence="1">Belongs to the PPR family. P subfamily.</text>
</comment>
<dbReference type="AlphaFoldDB" id="A0A4S4F0J5"/>
<dbReference type="EMBL" id="SDRB02000879">
    <property type="protein sequence ID" value="THG22385.1"/>
    <property type="molecule type" value="Genomic_DNA"/>
</dbReference>
<accession>A0A4S4F0J5</accession>
<evidence type="ECO:0000313" key="4">
    <source>
        <dbReference type="EMBL" id="THG22385.1"/>
    </source>
</evidence>
<dbReference type="InterPro" id="IPR002885">
    <property type="entry name" value="PPR_rpt"/>
</dbReference>